<keyword evidence="2" id="KW-1185">Reference proteome</keyword>
<gene>
    <name evidence="1" type="ORF">SAMN05660653_02599</name>
</gene>
<reference evidence="1 2" key="1">
    <citation type="submission" date="2016-10" db="EMBL/GenBank/DDBJ databases">
        <authorList>
            <person name="de Groot N.N."/>
        </authorList>
    </citation>
    <scope>NUCLEOTIDE SEQUENCE [LARGE SCALE GENOMIC DNA]</scope>
    <source>
        <strain evidence="1 2">ASO4-2</strain>
    </source>
</reference>
<organism evidence="1 2">
    <name type="scientific">Desulfonatronum thiosulfatophilum</name>
    <dbReference type="NCBI Taxonomy" id="617002"/>
    <lineage>
        <taxon>Bacteria</taxon>
        <taxon>Pseudomonadati</taxon>
        <taxon>Thermodesulfobacteriota</taxon>
        <taxon>Desulfovibrionia</taxon>
        <taxon>Desulfovibrionales</taxon>
        <taxon>Desulfonatronaceae</taxon>
        <taxon>Desulfonatronum</taxon>
    </lineage>
</organism>
<sequence length="77" mass="8488">MSKTVDQVSEKTHEAVDFASRLAGEAEERLRDAAEKAQHGSHDLMEAVTEYVKENPLTALGIAFVAGSLLSNFTRRR</sequence>
<accession>A0A1G6E454</accession>
<dbReference type="RefSeq" id="WP_092122546.1">
    <property type="nucleotide sequence ID" value="NZ_FMXO01000015.1"/>
</dbReference>
<dbReference type="OrthoDB" id="6167875at2"/>
<evidence type="ECO:0000313" key="2">
    <source>
        <dbReference type="Proteomes" id="UP000198771"/>
    </source>
</evidence>
<dbReference type="EMBL" id="FMXO01000015">
    <property type="protein sequence ID" value="SDB52161.1"/>
    <property type="molecule type" value="Genomic_DNA"/>
</dbReference>
<proteinExistence type="predicted"/>
<dbReference type="AlphaFoldDB" id="A0A1G6E454"/>
<name>A0A1G6E454_9BACT</name>
<dbReference type="Proteomes" id="UP000198771">
    <property type="component" value="Unassembled WGS sequence"/>
</dbReference>
<evidence type="ECO:0000313" key="1">
    <source>
        <dbReference type="EMBL" id="SDB52161.1"/>
    </source>
</evidence>
<protein>
    <submittedName>
        <fullName evidence="1">Membrane-anchored ribosome-binding protein, inhibits growth in stationary phase, ElaB/YqjD/DUF883 family</fullName>
    </submittedName>
</protein>
<dbReference type="STRING" id="617002.SAMN05660653_02599"/>